<accession>A0A3M6TKC0</accession>
<name>A0A3M6TKC0_POCDA</name>
<evidence type="ECO:0000313" key="2">
    <source>
        <dbReference type="Proteomes" id="UP000275408"/>
    </source>
</evidence>
<dbReference type="EMBL" id="RCHS01003432">
    <property type="protein sequence ID" value="RMX41877.1"/>
    <property type="molecule type" value="Genomic_DNA"/>
</dbReference>
<evidence type="ECO:0000313" key="1">
    <source>
        <dbReference type="EMBL" id="RMX41877.1"/>
    </source>
</evidence>
<keyword evidence="2" id="KW-1185">Reference proteome</keyword>
<evidence type="ECO:0008006" key="3">
    <source>
        <dbReference type="Google" id="ProtNLM"/>
    </source>
</evidence>
<dbReference type="STRING" id="46731.A0A3M6TKC0"/>
<proteinExistence type="predicted"/>
<dbReference type="AlphaFoldDB" id="A0A3M6TKC0"/>
<reference evidence="1 2" key="1">
    <citation type="journal article" date="2018" name="Sci. Rep.">
        <title>Comparative analysis of the Pocillopora damicornis genome highlights role of immune system in coral evolution.</title>
        <authorList>
            <person name="Cunning R."/>
            <person name="Bay R.A."/>
            <person name="Gillette P."/>
            <person name="Baker A.C."/>
            <person name="Traylor-Knowles N."/>
        </authorList>
    </citation>
    <scope>NUCLEOTIDE SEQUENCE [LARGE SCALE GENOMIC DNA]</scope>
    <source>
        <strain evidence="1">RSMAS</strain>
        <tissue evidence="1">Whole animal</tissue>
    </source>
</reference>
<comment type="caution">
    <text evidence="1">The sequence shown here is derived from an EMBL/GenBank/DDBJ whole genome shotgun (WGS) entry which is preliminary data.</text>
</comment>
<gene>
    <name evidence="1" type="ORF">pdam_00019631</name>
</gene>
<sequence>MIRHQNIDRNCLNKSGLHLDEKAPCMGADQTSAVKENFNLSYESSKVDETSVIEENSNLSRESSAFSPSMHGFKLASLNIASLPQHIEKLQVLLSDNPLDLLDETRLDDSASDDERPPNSSTEIFSHLESFVGKLDAENLEFHLMGDFNYNLASPQQPNNNTGSLTNDVDIYNLHQLINSSTCIANTSSTLIDVVFTICLNDIASAGVSNVGLSGHSFTYAFHKISSNSTMTYRKFGNFGSTRFCYDTSTKDWDRVNSYDDPNVIWNIWKIFFQCIDKHTPLCTKYIWASKSPWITPQLKKRMHCKDVLKVKAICSGTRHSLRAGTSSSILFCEISDIIKKLGIIGETKIDSSYPDSQFSILG</sequence>
<protein>
    <recommendedName>
        <fullName evidence="3">Endonuclease/exonuclease/phosphatase domain-containing protein</fullName>
    </recommendedName>
</protein>
<organism evidence="1 2">
    <name type="scientific">Pocillopora damicornis</name>
    <name type="common">Cauliflower coral</name>
    <name type="synonym">Millepora damicornis</name>
    <dbReference type="NCBI Taxonomy" id="46731"/>
    <lineage>
        <taxon>Eukaryota</taxon>
        <taxon>Metazoa</taxon>
        <taxon>Cnidaria</taxon>
        <taxon>Anthozoa</taxon>
        <taxon>Hexacorallia</taxon>
        <taxon>Scleractinia</taxon>
        <taxon>Astrocoeniina</taxon>
        <taxon>Pocilloporidae</taxon>
        <taxon>Pocillopora</taxon>
    </lineage>
</organism>
<dbReference type="Proteomes" id="UP000275408">
    <property type="component" value="Unassembled WGS sequence"/>
</dbReference>